<accession>A0A176YZA2</accession>
<protein>
    <submittedName>
        <fullName evidence="1">Uncharacterized protein</fullName>
    </submittedName>
</protein>
<evidence type="ECO:0000313" key="1">
    <source>
        <dbReference type="EMBL" id="OAF13083.1"/>
    </source>
</evidence>
<proteinExistence type="predicted"/>
<evidence type="ECO:0000313" key="2">
    <source>
        <dbReference type="Proteomes" id="UP000077173"/>
    </source>
</evidence>
<dbReference type="GeneID" id="32579950"/>
<name>A0A176YZA2_9BRAD</name>
<keyword evidence="2" id="KW-1185">Reference proteome</keyword>
<reference evidence="1 2" key="1">
    <citation type="submission" date="2016-02" db="EMBL/GenBank/DDBJ databases">
        <title>Draft genome sequence of the strain BR 10247T Bradyrhizobium neotropicale isolated from nodules of Centrolobium paraense.</title>
        <authorList>
            <person name="Simoes-Araujo J.L."/>
            <person name="Barauna A.C."/>
            <person name="Silva K."/>
            <person name="Zilli J.E."/>
        </authorList>
    </citation>
    <scope>NUCLEOTIDE SEQUENCE [LARGE SCALE GENOMIC DNA]</scope>
    <source>
        <strain evidence="1 2">BR 10247</strain>
    </source>
</reference>
<comment type="caution">
    <text evidence="1">The sequence shown here is derived from an EMBL/GenBank/DDBJ whole genome shotgun (WGS) entry which is preliminary data.</text>
</comment>
<gene>
    <name evidence="1" type="ORF">AXW67_18955</name>
</gene>
<sequence length="108" mass="11861">MSSPEFCRLVASGFRRRLCAGEIRQWVLFVDGSSAYHYSTESRLMTMLEHGAQHSSRSPARGASVERPKLPIIAYKGIAAAKASRLWPLTAAPQLKELCGKVGDDGLR</sequence>
<dbReference type="EMBL" id="LSEF01000079">
    <property type="protein sequence ID" value="OAF13083.1"/>
    <property type="molecule type" value="Genomic_DNA"/>
</dbReference>
<dbReference type="AlphaFoldDB" id="A0A176YZA2"/>
<dbReference type="Proteomes" id="UP000077173">
    <property type="component" value="Unassembled WGS sequence"/>
</dbReference>
<organism evidence="1 2">
    <name type="scientific">Bradyrhizobium neotropicale</name>
    <dbReference type="NCBI Taxonomy" id="1497615"/>
    <lineage>
        <taxon>Bacteria</taxon>
        <taxon>Pseudomonadati</taxon>
        <taxon>Pseudomonadota</taxon>
        <taxon>Alphaproteobacteria</taxon>
        <taxon>Hyphomicrobiales</taxon>
        <taxon>Nitrobacteraceae</taxon>
        <taxon>Bradyrhizobium</taxon>
    </lineage>
</organism>